<gene>
    <name evidence="2" type="ORF">IAB99_05035</name>
</gene>
<sequence length="415" mass="47284">MRLLASICILTFTALNSLVSAEPFEKERALKFAYDVDFEMNFDNREYAPSAFSGSRTIFGARLTPSVGLKLNETSGGEHRLMFGIDVMKDFGDSPVQPSLAQPGNTEELSRKKENLDLFHEITLYYKYLFSKGKSDIAITAGIFPRRFLGGDYSRAFFSDSLRFYDNNIEGILFSVTRPASYYEVGCDWMGMHGVDRRERFMIFYAARGKLSDMFSIGFGAYLYHFAGAENVSGVVDNALMNPYFKTDLSGKTGLQRLDFTLGWLQSFQNDRKAGRLVFPHGGEFTASLRNWNVGIENYLFYGTDMMPFFSEKDSAGNRYGNLLYMGEAFYKVRLNTPGAGFYDRLEIYYEPAISDFMSIRASVTAHFNDWSYSGLQQVVTVRFNLGKLLEKNSPDRKPKKRTRIEDWGLPGWNI</sequence>
<organism evidence="2 3">
    <name type="scientific">Candidatus Cryptobacteroides faecipullorum</name>
    <dbReference type="NCBI Taxonomy" id="2840764"/>
    <lineage>
        <taxon>Bacteria</taxon>
        <taxon>Pseudomonadati</taxon>
        <taxon>Bacteroidota</taxon>
        <taxon>Bacteroidia</taxon>
        <taxon>Bacteroidales</taxon>
        <taxon>Candidatus Cryptobacteroides</taxon>
    </lineage>
</organism>
<feature type="signal peptide" evidence="1">
    <location>
        <begin position="1"/>
        <end position="21"/>
    </location>
</feature>
<dbReference type="Proteomes" id="UP000823660">
    <property type="component" value="Unassembled WGS sequence"/>
</dbReference>
<accession>A0A9D9I7L0</accession>
<evidence type="ECO:0008006" key="4">
    <source>
        <dbReference type="Google" id="ProtNLM"/>
    </source>
</evidence>
<evidence type="ECO:0000256" key="1">
    <source>
        <dbReference type="SAM" id="SignalP"/>
    </source>
</evidence>
<dbReference type="AlphaFoldDB" id="A0A9D9I7L0"/>
<evidence type="ECO:0000313" key="2">
    <source>
        <dbReference type="EMBL" id="MBO8467110.1"/>
    </source>
</evidence>
<reference evidence="2" key="2">
    <citation type="journal article" date="2021" name="PeerJ">
        <title>Extensive microbial diversity within the chicken gut microbiome revealed by metagenomics and culture.</title>
        <authorList>
            <person name="Gilroy R."/>
            <person name="Ravi A."/>
            <person name="Getino M."/>
            <person name="Pursley I."/>
            <person name="Horton D.L."/>
            <person name="Alikhan N.F."/>
            <person name="Baker D."/>
            <person name="Gharbi K."/>
            <person name="Hall N."/>
            <person name="Watson M."/>
            <person name="Adriaenssens E.M."/>
            <person name="Foster-Nyarko E."/>
            <person name="Jarju S."/>
            <person name="Secka A."/>
            <person name="Antonio M."/>
            <person name="Oren A."/>
            <person name="Chaudhuri R.R."/>
            <person name="La Ragione R."/>
            <person name="Hildebrand F."/>
            <person name="Pallen M.J."/>
        </authorList>
    </citation>
    <scope>NUCLEOTIDE SEQUENCE</scope>
    <source>
        <strain evidence="2">B1-15692</strain>
    </source>
</reference>
<comment type="caution">
    <text evidence="2">The sequence shown here is derived from an EMBL/GenBank/DDBJ whole genome shotgun (WGS) entry which is preliminary data.</text>
</comment>
<dbReference type="EMBL" id="JADIMH010000028">
    <property type="protein sequence ID" value="MBO8467110.1"/>
    <property type="molecule type" value="Genomic_DNA"/>
</dbReference>
<evidence type="ECO:0000313" key="3">
    <source>
        <dbReference type="Proteomes" id="UP000823660"/>
    </source>
</evidence>
<name>A0A9D9I7L0_9BACT</name>
<proteinExistence type="predicted"/>
<feature type="chain" id="PRO_5039726130" description="Phosphate-selective porin O and P" evidence="1">
    <location>
        <begin position="22"/>
        <end position="415"/>
    </location>
</feature>
<reference evidence="2" key="1">
    <citation type="submission" date="2020-10" db="EMBL/GenBank/DDBJ databases">
        <authorList>
            <person name="Gilroy R."/>
        </authorList>
    </citation>
    <scope>NUCLEOTIDE SEQUENCE</scope>
    <source>
        <strain evidence="2">B1-15692</strain>
    </source>
</reference>
<protein>
    <recommendedName>
        <fullName evidence="4">Phosphate-selective porin O and P</fullName>
    </recommendedName>
</protein>
<keyword evidence="1" id="KW-0732">Signal</keyword>